<dbReference type="Proteomes" id="UP000199626">
    <property type="component" value="Unassembled WGS sequence"/>
</dbReference>
<dbReference type="InterPro" id="IPR012902">
    <property type="entry name" value="N_methyl_site"/>
</dbReference>
<evidence type="ECO:0000256" key="2">
    <source>
        <dbReference type="ARBA" id="ARBA00021549"/>
    </source>
</evidence>
<feature type="transmembrane region" description="Helical" evidence="12">
    <location>
        <begin position="7"/>
        <end position="31"/>
    </location>
</feature>
<dbReference type="OrthoDB" id="6237341at2"/>
<keyword evidence="5" id="KW-0997">Cell inner membrane</keyword>
<name>A0A1G6BG62_9GAMM</name>
<dbReference type="InterPro" id="IPR002416">
    <property type="entry name" value="T2SS_protein-GspH"/>
</dbReference>
<accession>A0A1G6BG62</accession>
<gene>
    <name evidence="14" type="ORF">SAMN02927930_00782</name>
</gene>
<keyword evidence="6 12" id="KW-0812">Transmembrane</keyword>
<dbReference type="STRING" id="1159017.SAMN02927930_00782"/>
<dbReference type="SUPFAM" id="SSF54523">
    <property type="entry name" value="Pili subunits"/>
    <property type="match status" value="1"/>
</dbReference>
<evidence type="ECO:0000256" key="7">
    <source>
        <dbReference type="ARBA" id="ARBA00022989"/>
    </source>
</evidence>
<dbReference type="Gene3D" id="3.55.40.10">
    <property type="entry name" value="minor pseudopilin epsh domain"/>
    <property type="match status" value="1"/>
</dbReference>
<evidence type="ECO:0000256" key="8">
    <source>
        <dbReference type="ARBA" id="ARBA00023136"/>
    </source>
</evidence>
<keyword evidence="3" id="KW-1003">Cell membrane</keyword>
<evidence type="ECO:0000256" key="10">
    <source>
        <dbReference type="ARBA" id="ARBA00030775"/>
    </source>
</evidence>
<evidence type="ECO:0000256" key="11">
    <source>
        <dbReference type="SAM" id="MobiDB-lite"/>
    </source>
</evidence>
<comment type="subcellular location">
    <subcellularLocation>
        <location evidence="1">Cell inner membrane</location>
        <topology evidence="1">Single-pass membrane protein</topology>
    </subcellularLocation>
</comment>
<dbReference type="Pfam" id="PF12019">
    <property type="entry name" value="GspH"/>
    <property type="match status" value="1"/>
</dbReference>
<organism evidence="14 15">
    <name type="scientific">Pseudidiomarina indica</name>
    <dbReference type="NCBI Taxonomy" id="1159017"/>
    <lineage>
        <taxon>Bacteria</taxon>
        <taxon>Pseudomonadati</taxon>
        <taxon>Pseudomonadota</taxon>
        <taxon>Gammaproteobacteria</taxon>
        <taxon>Alteromonadales</taxon>
        <taxon>Idiomarinaceae</taxon>
        <taxon>Pseudidiomarina</taxon>
    </lineage>
</organism>
<reference evidence="15" key="1">
    <citation type="submission" date="2016-10" db="EMBL/GenBank/DDBJ databases">
        <authorList>
            <person name="Varghese N."/>
            <person name="Submissions S."/>
        </authorList>
    </citation>
    <scope>NUCLEOTIDE SEQUENCE [LARGE SCALE GENOMIC DNA]</scope>
    <source>
        <strain evidence="15">CGMCC 1.10824</strain>
    </source>
</reference>
<evidence type="ECO:0000256" key="5">
    <source>
        <dbReference type="ARBA" id="ARBA00022519"/>
    </source>
</evidence>
<proteinExistence type="inferred from homology"/>
<keyword evidence="4" id="KW-0488">Methylation</keyword>
<evidence type="ECO:0000256" key="4">
    <source>
        <dbReference type="ARBA" id="ARBA00022481"/>
    </source>
</evidence>
<protein>
    <recommendedName>
        <fullName evidence="2">Type II secretion system protein H</fullName>
    </recommendedName>
    <alternativeName>
        <fullName evidence="10">General secretion pathway protein H</fullName>
    </alternativeName>
</protein>
<keyword evidence="7 12" id="KW-1133">Transmembrane helix</keyword>
<evidence type="ECO:0000256" key="3">
    <source>
        <dbReference type="ARBA" id="ARBA00022475"/>
    </source>
</evidence>
<dbReference type="GO" id="GO:0015628">
    <property type="term" value="P:protein secretion by the type II secretion system"/>
    <property type="evidence" value="ECO:0007669"/>
    <property type="project" value="InterPro"/>
</dbReference>
<evidence type="ECO:0000256" key="1">
    <source>
        <dbReference type="ARBA" id="ARBA00004377"/>
    </source>
</evidence>
<dbReference type="InterPro" id="IPR045584">
    <property type="entry name" value="Pilin-like"/>
</dbReference>
<dbReference type="GO" id="GO:0005886">
    <property type="term" value="C:plasma membrane"/>
    <property type="evidence" value="ECO:0007669"/>
    <property type="project" value="UniProtKB-SubCell"/>
</dbReference>
<dbReference type="AlphaFoldDB" id="A0A1G6BG62"/>
<feature type="domain" description="General secretion pathway GspH" evidence="13">
    <location>
        <begin position="42"/>
        <end position="176"/>
    </location>
</feature>
<evidence type="ECO:0000313" key="14">
    <source>
        <dbReference type="EMBL" id="SDB19630.1"/>
    </source>
</evidence>
<feature type="region of interest" description="Disordered" evidence="11">
    <location>
        <begin position="124"/>
        <end position="148"/>
    </location>
</feature>
<dbReference type="PROSITE" id="PS00409">
    <property type="entry name" value="PROKAR_NTER_METHYL"/>
    <property type="match status" value="1"/>
</dbReference>
<evidence type="ECO:0000256" key="12">
    <source>
        <dbReference type="SAM" id="Phobius"/>
    </source>
</evidence>
<dbReference type="PRINTS" id="PR00885">
    <property type="entry name" value="BCTERIALGSPH"/>
</dbReference>
<keyword evidence="8 12" id="KW-0472">Membrane</keyword>
<dbReference type="NCBIfam" id="TIGR02532">
    <property type="entry name" value="IV_pilin_GFxxxE"/>
    <property type="match status" value="1"/>
</dbReference>
<evidence type="ECO:0000259" key="13">
    <source>
        <dbReference type="Pfam" id="PF12019"/>
    </source>
</evidence>
<evidence type="ECO:0000256" key="9">
    <source>
        <dbReference type="ARBA" id="ARBA00025772"/>
    </source>
</evidence>
<evidence type="ECO:0000256" key="6">
    <source>
        <dbReference type="ARBA" id="ARBA00022692"/>
    </source>
</evidence>
<keyword evidence="15" id="KW-1185">Reference proteome</keyword>
<comment type="similarity">
    <text evidence="9">Belongs to the GSP H family.</text>
</comment>
<dbReference type="Pfam" id="PF07963">
    <property type="entry name" value="N_methyl"/>
    <property type="match status" value="1"/>
</dbReference>
<dbReference type="InterPro" id="IPR022346">
    <property type="entry name" value="T2SS_GspH"/>
</dbReference>
<evidence type="ECO:0000313" key="15">
    <source>
        <dbReference type="Proteomes" id="UP000199626"/>
    </source>
</evidence>
<dbReference type="RefSeq" id="WP_092592126.1">
    <property type="nucleotide sequence ID" value="NZ_FMXN01000003.1"/>
</dbReference>
<dbReference type="EMBL" id="FMXN01000003">
    <property type="protein sequence ID" value="SDB19630.1"/>
    <property type="molecule type" value="Genomic_DNA"/>
</dbReference>
<sequence length="190" mass="21797">MLRRWQGFTLVEVMVTIAVIAMLALTVSFVVPSRQQDTTAEAAHTLYERLRYARDYALLRHAVIGLRIDNGDHYRFLEFTEGRWQNLQHRALPPTTVEGLDLMIATDDLALLAQDGTRVEDVFGEEEKDYGVRRDSDEDPREPPPQLMILGSGELPLFELVLRHFDRLGDSHSWRIASDDGLHLTLERID</sequence>
<dbReference type="GO" id="GO:0015627">
    <property type="term" value="C:type II protein secretion system complex"/>
    <property type="evidence" value="ECO:0007669"/>
    <property type="project" value="InterPro"/>
</dbReference>